<keyword evidence="12" id="KW-0238">DNA-binding</keyword>
<evidence type="ECO:0000313" key="18">
    <source>
        <dbReference type="EMBL" id="MCW3488369.1"/>
    </source>
</evidence>
<keyword evidence="4" id="KW-0677">Repeat</keyword>
<dbReference type="InterPro" id="IPR041102">
    <property type="entry name" value="UvrA_inter"/>
</dbReference>
<dbReference type="InterPro" id="IPR027417">
    <property type="entry name" value="P-loop_NTPase"/>
</dbReference>
<dbReference type="Gene3D" id="3.30.190.20">
    <property type="match status" value="1"/>
</dbReference>
<keyword evidence="11" id="KW-0267">Excision nuclease</keyword>
<dbReference type="NCBIfam" id="TIGR00630">
    <property type="entry name" value="uvra"/>
    <property type="match status" value="1"/>
</dbReference>
<proteinExistence type="inferred from homology"/>
<evidence type="ECO:0000256" key="1">
    <source>
        <dbReference type="ARBA" id="ARBA00004496"/>
    </source>
</evidence>
<dbReference type="InterPro" id="IPR003439">
    <property type="entry name" value="ABC_transporter-like_ATP-bd"/>
</dbReference>
<evidence type="ECO:0000256" key="5">
    <source>
        <dbReference type="ARBA" id="ARBA00022741"/>
    </source>
</evidence>
<comment type="similarity">
    <text evidence="14">Belongs to the ABC transporter superfamily. UvrA family.</text>
</comment>
<keyword evidence="3" id="KW-0479">Metal-binding</keyword>
<keyword evidence="9" id="KW-0862">Zinc</keyword>
<protein>
    <recommendedName>
        <fullName evidence="15">UvrABC system protein A</fullName>
    </recommendedName>
    <alternativeName>
        <fullName evidence="16">Excinuclease ABC subunit A</fullName>
    </alternativeName>
</protein>
<keyword evidence="5" id="KW-0547">Nucleotide-binding</keyword>
<name>A0ABT3IWN7_9BACT</name>
<evidence type="ECO:0000256" key="11">
    <source>
        <dbReference type="ARBA" id="ARBA00022881"/>
    </source>
</evidence>
<dbReference type="PANTHER" id="PTHR43152:SF3">
    <property type="entry name" value="UVRABC SYSTEM PROTEIN A"/>
    <property type="match status" value="1"/>
</dbReference>
<keyword evidence="2" id="KW-0963">Cytoplasm</keyword>
<evidence type="ECO:0000256" key="3">
    <source>
        <dbReference type="ARBA" id="ARBA00022723"/>
    </source>
</evidence>
<dbReference type="Gene3D" id="1.20.1580.10">
    <property type="entry name" value="ABC transporter ATPase like domain"/>
    <property type="match status" value="3"/>
</dbReference>
<evidence type="ECO:0000259" key="17">
    <source>
        <dbReference type="PROSITE" id="PS50893"/>
    </source>
</evidence>
<evidence type="ECO:0000256" key="14">
    <source>
        <dbReference type="ARBA" id="ARBA00038000"/>
    </source>
</evidence>
<feature type="domain" description="ABC transporter" evidence="17">
    <location>
        <begin position="261"/>
        <end position="596"/>
    </location>
</feature>
<dbReference type="Proteomes" id="UP001207742">
    <property type="component" value="Unassembled WGS sequence"/>
</dbReference>
<dbReference type="SUPFAM" id="SSF52540">
    <property type="entry name" value="P-loop containing nucleoside triphosphate hydrolases"/>
    <property type="match status" value="2"/>
</dbReference>
<evidence type="ECO:0000256" key="12">
    <source>
        <dbReference type="ARBA" id="ARBA00023125"/>
    </source>
</evidence>
<dbReference type="InterPro" id="IPR041552">
    <property type="entry name" value="UvrA_DNA-bd"/>
</dbReference>
<evidence type="ECO:0000256" key="13">
    <source>
        <dbReference type="ARBA" id="ARBA00023204"/>
    </source>
</evidence>
<gene>
    <name evidence="18" type="primary">uvrA</name>
    <name evidence="18" type="ORF">OL497_31035</name>
</gene>
<evidence type="ECO:0000256" key="9">
    <source>
        <dbReference type="ARBA" id="ARBA00022833"/>
    </source>
</evidence>
<comment type="caution">
    <text evidence="18">The sequence shown here is derived from an EMBL/GenBank/DDBJ whole genome shotgun (WGS) entry which is preliminary data.</text>
</comment>
<organism evidence="18 19">
    <name type="scientific">Chitinophaga nivalis</name>
    <dbReference type="NCBI Taxonomy" id="2991709"/>
    <lineage>
        <taxon>Bacteria</taxon>
        <taxon>Pseudomonadati</taxon>
        <taxon>Bacteroidota</taxon>
        <taxon>Chitinophagia</taxon>
        <taxon>Chitinophagales</taxon>
        <taxon>Chitinophagaceae</taxon>
        <taxon>Chitinophaga</taxon>
    </lineage>
</organism>
<dbReference type="Gene3D" id="1.10.8.280">
    <property type="entry name" value="ABC transporter ATPase domain-like"/>
    <property type="match status" value="1"/>
</dbReference>
<evidence type="ECO:0000256" key="6">
    <source>
        <dbReference type="ARBA" id="ARBA00022763"/>
    </source>
</evidence>
<keyword evidence="6" id="KW-0227">DNA damage</keyword>
<evidence type="ECO:0000313" key="19">
    <source>
        <dbReference type="Proteomes" id="UP001207742"/>
    </source>
</evidence>
<evidence type="ECO:0000256" key="10">
    <source>
        <dbReference type="ARBA" id="ARBA00022840"/>
    </source>
</evidence>
<evidence type="ECO:0000256" key="8">
    <source>
        <dbReference type="ARBA" id="ARBA00022771"/>
    </source>
</evidence>
<accession>A0ABT3IWN7</accession>
<evidence type="ECO:0000256" key="15">
    <source>
        <dbReference type="ARBA" id="ARBA00039316"/>
    </source>
</evidence>
<dbReference type="InterPro" id="IPR017871">
    <property type="entry name" value="ABC_transporter-like_CS"/>
</dbReference>
<reference evidence="18 19" key="1">
    <citation type="submission" date="2022-10" db="EMBL/GenBank/DDBJ databases">
        <title>Chitinophaga nivalis PC15 sp. nov., isolated from Pyeongchang county, South Korea.</title>
        <authorList>
            <person name="Trinh H.N."/>
        </authorList>
    </citation>
    <scope>NUCLEOTIDE SEQUENCE [LARGE SCALE GENOMIC DNA]</scope>
    <source>
        <strain evidence="18 19">PC14</strain>
    </source>
</reference>
<comment type="subcellular location">
    <subcellularLocation>
        <location evidence="1">Cytoplasm</location>
    </subcellularLocation>
</comment>
<dbReference type="Pfam" id="PF17755">
    <property type="entry name" value="UvrA_DNA-bind"/>
    <property type="match status" value="1"/>
</dbReference>
<keyword evidence="19" id="KW-1185">Reference proteome</keyword>
<keyword evidence="8" id="KW-0863">Zinc-finger</keyword>
<dbReference type="PROSITE" id="PS00211">
    <property type="entry name" value="ABC_TRANSPORTER_1"/>
    <property type="match status" value="1"/>
</dbReference>
<keyword evidence="7" id="KW-0228">DNA excision</keyword>
<evidence type="ECO:0000256" key="7">
    <source>
        <dbReference type="ARBA" id="ARBA00022769"/>
    </source>
</evidence>
<evidence type="ECO:0000256" key="2">
    <source>
        <dbReference type="ARBA" id="ARBA00022490"/>
    </source>
</evidence>
<dbReference type="PROSITE" id="PS50893">
    <property type="entry name" value="ABC_TRANSPORTER_2"/>
    <property type="match status" value="1"/>
</dbReference>
<keyword evidence="13" id="KW-0234">DNA repair</keyword>
<dbReference type="InterPro" id="IPR004602">
    <property type="entry name" value="UvrA"/>
</dbReference>
<sequence length="938" mass="105026">MATKVKKQETAIVPQEVSPQDQIFIKGARVHNLKNVSVAIPRNKLVVVTGVSGSGKSSLTMDTLYAEGQRRYAESLSAYARQFLMRMNKPDVDYIKGICPAIAIEQKVITRTPRSTVGSMTEIYDYLRLLFGRVGKTYSPVSGQLVKKHEVSDVVDYIIKLKHGSKVLLLAPFRRHAKRDVKEELNILMQKGFSRLYSPAGEGNGLLRLEELLEQKKPAVPEDAWVLIDRLVVKDFEEDDKHRIADSVQTAFYESEGDCYVEVDGSKMEHFANRFELDGLQFEEPVPNLFSFNNPYGACPTCEGFGQVLGIDTDLVIPDKRLSVFEGAVAPWRGEKMGEYKEALIKASRKFGFPIHKPIADLTDEQVKLLWTGNEHFYGLNEFFKMVEQNLYKVQYRVLQARYRGRTVCPDCGGGRLRKEALYIKVGGCNIAALVEMPVENLKVWFDELELNEYDQQVAKRILIEINHRLKTLLDVGLGYLTLNRVANTLSGGESQRIQLTRTLGSNLTNSMYILDEPSIGLHARDTHRLIRVLKELRDLGNTVVVVEHDEQMMEEADYIIDMGPLASHLGGEVIFAGTYEQILKDGKSLTGKYLSGNYTIDPPEKLRKWKKAITLEGCRQHNLKDISVDFPLQVLTVVTGVSGSGKTTLVKQILYPALMKLKGEFAERVGFHKALKGAVDDITQIEMIDQNPIGKSSRSNPVTYIKAYDEIRDLYSKQPLSKMRGFQPKHFSFNVDGGRCDSCKGEGEVVVEMQFLADVHLTCESCGGKRFKDEVLEVTYKGKNIYEILELGVDEALEFFQDEKDVCNKIRPLSSVGLGYVKLGQSSDTLSGGEAQRVKLASFLGKGKAQGHILFIFDEPTTGLHFHDIKKLLDSFNALIDQGHTVLVIEHNLDVIRSADWVIDLGPEGGAGGGNLLYTGVPEGLKKVKNSYTGKFL</sequence>
<keyword evidence="10" id="KW-0067">ATP-binding</keyword>
<dbReference type="PANTHER" id="PTHR43152">
    <property type="entry name" value="UVRABC SYSTEM PROTEIN A"/>
    <property type="match status" value="1"/>
</dbReference>
<dbReference type="Pfam" id="PF17760">
    <property type="entry name" value="UvrA_inter"/>
    <property type="match status" value="1"/>
</dbReference>
<dbReference type="Gene3D" id="3.40.50.300">
    <property type="entry name" value="P-loop containing nucleotide triphosphate hydrolases"/>
    <property type="match status" value="3"/>
</dbReference>
<dbReference type="EMBL" id="JAPDNS010000002">
    <property type="protein sequence ID" value="MCW3488369.1"/>
    <property type="molecule type" value="Genomic_DNA"/>
</dbReference>
<evidence type="ECO:0000256" key="16">
    <source>
        <dbReference type="ARBA" id="ARBA00042156"/>
    </source>
</evidence>
<dbReference type="RefSeq" id="WP_264735171.1">
    <property type="nucleotide sequence ID" value="NZ_JAPDNR010000001.1"/>
</dbReference>
<evidence type="ECO:0000256" key="4">
    <source>
        <dbReference type="ARBA" id="ARBA00022737"/>
    </source>
</evidence>